<evidence type="ECO:0000313" key="7">
    <source>
        <dbReference type="Proteomes" id="UP000075374"/>
    </source>
</evidence>
<dbReference type="GO" id="GO:0005737">
    <property type="term" value="C:cytoplasm"/>
    <property type="evidence" value="ECO:0007669"/>
    <property type="project" value="UniProtKB-SubCell"/>
</dbReference>
<evidence type="ECO:0000256" key="5">
    <source>
        <dbReference type="HAMAP-Rule" id="MF_01197"/>
    </source>
</evidence>
<dbReference type="AlphaFoldDB" id="A0A151AQ68"/>
<comment type="caution">
    <text evidence="6">The sequence shown here is derived from an EMBL/GenBank/DDBJ whole genome shotgun (WGS) entry which is preliminary data.</text>
</comment>
<dbReference type="RefSeq" id="WP_061857356.1">
    <property type="nucleotide sequence ID" value="NZ_LTBB01000002.1"/>
</dbReference>
<proteinExistence type="inferred from homology"/>
<keyword evidence="7" id="KW-1185">Reference proteome</keyword>
<dbReference type="InterPro" id="IPR038594">
    <property type="entry name" value="SepF-like_sf"/>
</dbReference>
<dbReference type="InterPro" id="IPR023052">
    <property type="entry name" value="Cell_div_SepF"/>
</dbReference>
<keyword evidence="5" id="KW-0963">Cytoplasm</keyword>
<protein>
    <recommendedName>
        <fullName evidence="5">Cell division protein SepF</fullName>
    </recommendedName>
</protein>
<dbReference type="PATRIC" id="fig|1121305.3.peg.424"/>
<keyword evidence="2 5" id="KW-0717">Septation</keyword>
<dbReference type="Gene3D" id="3.30.110.150">
    <property type="entry name" value="SepF-like protein"/>
    <property type="match status" value="1"/>
</dbReference>
<dbReference type="Proteomes" id="UP000075374">
    <property type="component" value="Unassembled WGS sequence"/>
</dbReference>
<keyword evidence="1 5" id="KW-0132">Cell division</keyword>
<name>A0A151AQ68_9CLOT</name>
<dbReference type="STRING" id="1121305.CLCOL_04220"/>
<gene>
    <name evidence="5 6" type="primary">sepF</name>
    <name evidence="6" type="ORF">CLCOL_04220</name>
</gene>
<comment type="function">
    <text evidence="4 5">Cell division protein that is part of the divisome complex and is recruited early to the Z-ring. Probably stimulates Z-ring formation, perhaps through the cross-linking of FtsZ protofilaments. Its function overlaps with FtsA.</text>
</comment>
<dbReference type="PANTHER" id="PTHR35798">
    <property type="entry name" value="CELL DIVISION PROTEIN SEPF"/>
    <property type="match status" value="1"/>
</dbReference>
<dbReference type="GO" id="GO:0043093">
    <property type="term" value="P:FtsZ-dependent cytokinesis"/>
    <property type="evidence" value="ECO:0007669"/>
    <property type="project" value="UniProtKB-UniRule"/>
</dbReference>
<dbReference type="HAMAP" id="MF_01197">
    <property type="entry name" value="SepF"/>
    <property type="match status" value="1"/>
</dbReference>
<keyword evidence="3 5" id="KW-0131">Cell cycle</keyword>
<evidence type="ECO:0000256" key="4">
    <source>
        <dbReference type="ARBA" id="ARBA00044936"/>
    </source>
</evidence>
<evidence type="ECO:0000256" key="3">
    <source>
        <dbReference type="ARBA" id="ARBA00023306"/>
    </source>
</evidence>
<accession>A0A151AQ68</accession>
<reference evidence="6 7" key="1">
    <citation type="submission" date="2016-02" db="EMBL/GenBank/DDBJ databases">
        <title>Genome sequence of Clostridium colicanis DSM 13634.</title>
        <authorList>
            <person name="Poehlein A."/>
            <person name="Daniel R."/>
        </authorList>
    </citation>
    <scope>NUCLEOTIDE SEQUENCE [LARGE SCALE GENOMIC DNA]</scope>
    <source>
        <strain evidence="6 7">DSM 13634</strain>
    </source>
</reference>
<sequence length="153" mass="16947">MAGKMINKVMGFLGLEEEVEEIEEIENEDIEQEEQIDNVFNVAASRKSKNGKVVSIHTTASAKILIVKPTDYDEAIEICDNLKNRKIIVVNMTKLEGKIAQRLLDFMGGASYALGGSLEEVEKGVYIISPSNVEISNELKNELSSKGILSWTK</sequence>
<dbReference type="EMBL" id="LTBB01000002">
    <property type="protein sequence ID" value="KYH29784.1"/>
    <property type="molecule type" value="Genomic_DNA"/>
</dbReference>
<dbReference type="Pfam" id="PF04472">
    <property type="entry name" value="SepF"/>
    <property type="match status" value="1"/>
</dbReference>
<dbReference type="GO" id="GO:0000917">
    <property type="term" value="P:division septum assembly"/>
    <property type="evidence" value="ECO:0007669"/>
    <property type="project" value="UniProtKB-KW"/>
</dbReference>
<comment type="similarity">
    <text evidence="5">Belongs to the SepF family.</text>
</comment>
<comment type="subunit">
    <text evidence="5">Homodimer. Interacts with FtsZ.</text>
</comment>
<dbReference type="PANTHER" id="PTHR35798:SF1">
    <property type="entry name" value="CELL DIVISION PROTEIN SEPF"/>
    <property type="match status" value="1"/>
</dbReference>
<dbReference type="InterPro" id="IPR007561">
    <property type="entry name" value="Cell_div_SepF/SepF-rel"/>
</dbReference>
<evidence type="ECO:0000313" key="6">
    <source>
        <dbReference type="EMBL" id="KYH29784.1"/>
    </source>
</evidence>
<evidence type="ECO:0000256" key="2">
    <source>
        <dbReference type="ARBA" id="ARBA00023210"/>
    </source>
</evidence>
<comment type="subcellular location">
    <subcellularLocation>
        <location evidence="5">Cytoplasm</location>
    </subcellularLocation>
    <text evidence="5">Localizes to the division site, in a FtsZ-dependent manner.</text>
</comment>
<organism evidence="6 7">
    <name type="scientific">Clostridium colicanis DSM 13634</name>
    <dbReference type="NCBI Taxonomy" id="1121305"/>
    <lineage>
        <taxon>Bacteria</taxon>
        <taxon>Bacillati</taxon>
        <taxon>Bacillota</taxon>
        <taxon>Clostridia</taxon>
        <taxon>Eubacteriales</taxon>
        <taxon>Clostridiaceae</taxon>
        <taxon>Clostridium</taxon>
    </lineage>
</organism>
<evidence type="ECO:0000256" key="1">
    <source>
        <dbReference type="ARBA" id="ARBA00022618"/>
    </source>
</evidence>